<gene>
    <name evidence="3" type="ORF">Tsumi_15660</name>
</gene>
<feature type="compositionally biased region" description="Basic and acidic residues" evidence="1">
    <location>
        <begin position="1"/>
        <end position="11"/>
    </location>
</feature>
<dbReference type="InterPro" id="IPR055247">
    <property type="entry name" value="InsJ-like_HTH"/>
</dbReference>
<sequence length="149" mass="17266">MSTMKQRKDTKSNPSQGSKRLPTKGHATTAERIEALKRYYVNGYSIQLLANQYQVTSCTIRNWIRIFEQENPEVAKAMNKKRIPPQWTSSEELRKDDYVALKARIMELEKALHQACLERDVFKTCLEVYGIDEQKISQPFSGNDILIIL</sequence>
<dbReference type="SUPFAM" id="SSF46689">
    <property type="entry name" value="Homeodomain-like"/>
    <property type="match status" value="1"/>
</dbReference>
<dbReference type="InterPro" id="IPR009057">
    <property type="entry name" value="Homeodomain-like_sf"/>
</dbReference>
<organism evidence="3 4">
    <name type="scientific">Porphyromonas miyakawae</name>
    <dbReference type="NCBI Taxonomy" id="3137470"/>
    <lineage>
        <taxon>Bacteria</taxon>
        <taxon>Pseudomonadati</taxon>
        <taxon>Bacteroidota</taxon>
        <taxon>Bacteroidia</taxon>
        <taxon>Bacteroidales</taxon>
        <taxon>Porphyromonadaceae</taxon>
        <taxon>Porphyromonas</taxon>
    </lineage>
</organism>
<feature type="domain" description="Insertion element IS150 protein InsJ-like helix-turn-helix" evidence="2">
    <location>
        <begin position="31"/>
        <end position="73"/>
    </location>
</feature>
<evidence type="ECO:0000313" key="4">
    <source>
        <dbReference type="Proteomes" id="UP001628220"/>
    </source>
</evidence>
<evidence type="ECO:0000313" key="3">
    <source>
        <dbReference type="EMBL" id="GAB1252460.1"/>
    </source>
</evidence>
<evidence type="ECO:0000259" key="2">
    <source>
        <dbReference type="Pfam" id="PF13518"/>
    </source>
</evidence>
<dbReference type="EMBL" id="BAAFSF010000004">
    <property type="protein sequence ID" value="GAB1252460.1"/>
    <property type="molecule type" value="Genomic_DNA"/>
</dbReference>
<feature type="region of interest" description="Disordered" evidence="1">
    <location>
        <begin position="1"/>
        <end position="27"/>
    </location>
</feature>
<dbReference type="Proteomes" id="UP001628220">
    <property type="component" value="Unassembled WGS sequence"/>
</dbReference>
<protein>
    <recommendedName>
        <fullName evidence="2">Insertion element IS150 protein InsJ-like helix-turn-helix domain-containing protein</fullName>
    </recommendedName>
</protein>
<comment type="caution">
    <text evidence="3">The sequence shown here is derived from an EMBL/GenBank/DDBJ whole genome shotgun (WGS) entry which is preliminary data.</text>
</comment>
<evidence type="ECO:0000256" key="1">
    <source>
        <dbReference type="SAM" id="MobiDB-lite"/>
    </source>
</evidence>
<name>A0ABQ0E400_9PORP</name>
<proteinExistence type="predicted"/>
<keyword evidence="4" id="KW-1185">Reference proteome</keyword>
<reference evidence="3 4" key="1">
    <citation type="journal article" date="2025" name="Int. J. Syst. Evol. Microbiol.">
        <title>Desulfovibrio falkowii sp. nov., Porphyromonas miyakawae sp. nov., Mediterraneibacter flintii sp. nov. and Owariibacterium komagatae gen. nov., sp. nov., isolated from human faeces.</title>
        <authorList>
            <person name="Hamaguchi T."/>
            <person name="Ohara M."/>
            <person name="Hisatomi A."/>
            <person name="Sekiguchi K."/>
            <person name="Takeda J.I."/>
            <person name="Ueyama J."/>
            <person name="Ito M."/>
            <person name="Nishiwaki H."/>
            <person name="Ogi T."/>
            <person name="Hirayama M."/>
            <person name="Ohkuma M."/>
            <person name="Sakamoto M."/>
            <person name="Ohno K."/>
        </authorList>
    </citation>
    <scope>NUCLEOTIDE SEQUENCE [LARGE SCALE GENOMIC DNA]</scope>
    <source>
        <strain evidence="3 4">13CB11C</strain>
    </source>
</reference>
<accession>A0ABQ0E400</accession>
<dbReference type="Pfam" id="PF13518">
    <property type="entry name" value="HTH_28"/>
    <property type="match status" value="1"/>
</dbReference>